<dbReference type="Gene3D" id="3.30.460.40">
    <property type="match status" value="1"/>
</dbReference>
<name>A0A4Q2UIG7_9BACT</name>
<dbReference type="Proteomes" id="UP000290407">
    <property type="component" value="Unassembled WGS sequence"/>
</dbReference>
<dbReference type="CDD" id="cd00188">
    <property type="entry name" value="TOPRIM"/>
    <property type="match status" value="1"/>
</dbReference>
<evidence type="ECO:0000259" key="2">
    <source>
        <dbReference type="Pfam" id="PF19502"/>
    </source>
</evidence>
<sequence length="639" mass="71643">MTRDQEEFLQVLNRHQVEYVVIGGKAVQSYGSTRKADDIDVWINPSADNANKMVSSVKEFLGANMHPRDFTDDKIVYFGRNPYQIDLHKDVPGLGQFPDHYANRVLARTKDGTDYTVVSPHDLVASKKAAGRPKDLQDITYIQERVLGVARQPERTRHNQPAYESQRGTARKVDFEEFKQRINLVEYAIDQGYVKDRQRSGGNSVALYKDDARSGGIRGRDKIVVYTNQRGGIDIYFNPNDGADKGTVVQFQHRRGTGEWKDTIETLQHYIGQVPQQQRPTPPPADKPAPTREQAIVRSFDLKPLTDDTYLRGRGLSPATVNAPEFENTAFNRTYFDRSRGKQYTNTVFPIKNEQGTVAIIVRNDGLKMVEGPRGDGVWISNPKVIEPGGRADRLVIAENPIDAMSFHQLKPPVEGEKRLYLGTAGNLSSGAPDTVQKLIDRYQPKQIVLANDNDTGGFRNNINLVGRLRYPGVEESNNIQAQLAVPTPSQLRLTVSVSYPDQATGKQQVQQLTERFSAALNKNVPDDEPEARINVRGWQSNRTEFEMSMPNTRQNLIRTQNELVAAKGLNDVIAIKLPVHKDFTEDLQRNEKLTLPALPGEAKQQVAQSQFADGPKMMPKFDTPVLSNGHSTSTGMKR</sequence>
<dbReference type="InterPro" id="IPR043519">
    <property type="entry name" value="NT_sf"/>
</dbReference>
<evidence type="ECO:0000313" key="4">
    <source>
        <dbReference type="Proteomes" id="UP000290407"/>
    </source>
</evidence>
<feature type="region of interest" description="Disordered" evidence="1">
    <location>
        <begin position="601"/>
        <end position="639"/>
    </location>
</feature>
<feature type="compositionally biased region" description="Polar residues" evidence="1">
    <location>
        <begin position="626"/>
        <end position="639"/>
    </location>
</feature>
<dbReference type="RefSeq" id="WP_129606315.1">
    <property type="nucleotide sequence ID" value="NZ_SBLB01000013.1"/>
</dbReference>
<feature type="domain" description="DUF6036" evidence="2">
    <location>
        <begin position="7"/>
        <end position="140"/>
    </location>
</feature>
<proteinExistence type="predicted"/>
<dbReference type="InterPro" id="IPR045792">
    <property type="entry name" value="DUF6036"/>
</dbReference>
<dbReference type="EMBL" id="SBLB01000013">
    <property type="protein sequence ID" value="RYC66549.1"/>
    <property type="molecule type" value="Genomic_DNA"/>
</dbReference>
<keyword evidence="4" id="KW-1185">Reference proteome</keyword>
<evidence type="ECO:0000313" key="3">
    <source>
        <dbReference type="EMBL" id="RYC66549.1"/>
    </source>
</evidence>
<accession>A0A4Q2UIG7</accession>
<organism evidence="3 4">
    <name type="scientific">Spirosoma sordidisoli</name>
    <dbReference type="NCBI Taxonomy" id="2502893"/>
    <lineage>
        <taxon>Bacteria</taxon>
        <taxon>Pseudomonadati</taxon>
        <taxon>Bacteroidota</taxon>
        <taxon>Cytophagia</taxon>
        <taxon>Cytophagales</taxon>
        <taxon>Cytophagaceae</taxon>
        <taxon>Spirosoma</taxon>
    </lineage>
</organism>
<reference evidence="3 4" key="1">
    <citation type="submission" date="2019-01" db="EMBL/GenBank/DDBJ databases">
        <title>Spirosoma flava sp. nov., a propanil-degrading bacterium isolated from herbicide-contaminated soil.</title>
        <authorList>
            <person name="Zhang L."/>
            <person name="Jiang J.-D."/>
        </authorList>
    </citation>
    <scope>NUCLEOTIDE SEQUENCE [LARGE SCALE GENOMIC DNA]</scope>
    <source>
        <strain evidence="3 4">TY50</strain>
    </source>
</reference>
<evidence type="ECO:0000256" key="1">
    <source>
        <dbReference type="SAM" id="MobiDB-lite"/>
    </source>
</evidence>
<dbReference type="Pfam" id="PF13155">
    <property type="entry name" value="Toprim_2"/>
    <property type="match status" value="1"/>
</dbReference>
<protein>
    <recommendedName>
        <fullName evidence="2">DUF6036 domain-containing protein</fullName>
    </recommendedName>
</protein>
<comment type="caution">
    <text evidence="3">The sequence shown here is derived from an EMBL/GenBank/DDBJ whole genome shotgun (WGS) entry which is preliminary data.</text>
</comment>
<dbReference type="Pfam" id="PF19502">
    <property type="entry name" value="DUF6036"/>
    <property type="match status" value="1"/>
</dbReference>
<gene>
    <name evidence="3" type="ORF">EQG79_28545</name>
</gene>
<dbReference type="AlphaFoldDB" id="A0A4Q2UIG7"/>
<dbReference type="SUPFAM" id="SSF81301">
    <property type="entry name" value="Nucleotidyltransferase"/>
    <property type="match status" value="1"/>
</dbReference>